<dbReference type="Proteomes" id="UP000081671">
    <property type="component" value="Unplaced"/>
</dbReference>
<dbReference type="GO" id="GO:0030155">
    <property type="term" value="P:regulation of cell adhesion"/>
    <property type="evidence" value="ECO:0007669"/>
    <property type="project" value="InterPro"/>
</dbReference>
<dbReference type="RefSeq" id="XP_012864851.1">
    <property type="nucleotide sequence ID" value="XM_013009397.1"/>
</dbReference>
<evidence type="ECO:0000259" key="1">
    <source>
        <dbReference type="PROSITE" id="PS50021"/>
    </source>
</evidence>
<reference evidence="3" key="1">
    <citation type="submission" date="2025-08" db="UniProtKB">
        <authorList>
            <consortium name="RefSeq"/>
        </authorList>
    </citation>
    <scope>IDENTIFICATION</scope>
    <source>
        <tissue evidence="3">Kidney</tissue>
    </source>
</reference>
<dbReference type="InterPro" id="IPR001997">
    <property type="entry name" value="Calponin/LIMCH1"/>
</dbReference>
<dbReference type="InterPro" id="IPR001715">
    <property type="entry name" value="CH_dom"/>
</dbReference>
<dbReference type="PRINTS" id="PR00889">
    <property type="entry name" value="CALPONIN"/>
</dbReference>
<dbReference type="InterPro" id="IPR036872">
    <property type="entry name" value="CH_dom_sf"/>
</dbReference>
<gene>
    <name evidence="3" type="primary">LOC105980500</name>
</gene>
<dbReference type="FunFam" id="1.10.418.10:FF:000038">
    <property type="entry name" value="LIM and calponin homology domains-containing protein 1"/>
    <property type="match status" value="1"/>
</dbReference>
<keyword evidence="2" id="KW-1185">Reference proteome</keyword>
<organism evidence="2 3">
    <name type="scientific">Dipodomys ordii</name>
    <name type="common">Ord's kangaroo rat</name>
    <dbReference type="NCBI Taxonomy" id="10020"/>
    <lineage>
        <taxon>Eukaryota</taxon>
        <taxon>Metazoa</taxon>
        <taxon>Chordata</taxon>
        <taxon>Craniata</taxon>
        <taxon>Vertebrata</taxon>
        <taxon>Euteleostomi</taxon>
        <taxon>Mammalia</taxon>
        <taxon>Eutheria</taxon>
        <taxon>Euarchontoglires</taxon>
        <taxon>Glires</taxon>
        <taxon>Rodentia</taxon>
        <taxon>Castorimorpha</taxon>
        <taxon>Heteromyidae</taxon>
        <taxon>Dipodomyinae</taxon>
        <taxon>Dipodomys</taxon>
    </lineage>
</organism>
<dbReference type="GO" id="GO:0031032">
    <property type="term" value="P:actomyosin structure organization"/>
    <property type="evidence" value="ECO:0007669"/>
    <property type="project" value="InterPro"/>
</dbReference>
<proteinExistence type="predicted"/>
<dbReference type="PANTHER" id="PTHR46767">
    <property type="entry name" value="LIM DOMAIN ONLY PROTEIN 7"/>
    <property type="match status" value="1"/>
</dbReference>
<dbReference type="Gene3D" id="1.10.418.10">
    <property type="entry name" value="Calponin-like domain"/>
    <property type="match status" value="1"/>
</dbReference>
<dbReference type="SMART" id="SM00033">
    <property type="entry name" value="CH"/>
    <property type="match status" value="1"/>
</dbReference>
<dbReference type="GO" id="GO:0003779">
    <property type="term" value="F:actin binding"/>
    <property type="evidence" value="ECO:0007669"/>
    <property type="project" value="InterPro"/>
</dbReference>
<sequence length="182" mass="20253">MEEAEVDCSGAFAEAQRWVEAVTEKNFQTKDFRASLENGVLLCDLINKLKPGIIKKINRLSTPIAGLDNINVFLKACEQIGLKEAQLFHPGDLQDLSNRVTIKQEETDRRVKNALEDSSCLNRSGRDSGYSDFWCPDRGEFLAPPGRHKREDSFESLDSLGSRSLTSCSSDITLRGGRDDGI</sequence>
<dbReference type="PRINTS" id="PR00888">
    <property type="entry name" value="SM22CALPONIN"/>
</dbReference>
<dbReference type="InterPro" id="IPR029978">
    <property type="entry name" value="LMO-7"/>
</dbReference>
<dbReference type="SUPFAM" id="SSF47576">
    <property type="entry name" value="Calponin-homology domain, CH-domain"/>
    <property type="match status" value="1"/>
</dbReference>
<dbReference type="AlphaFoldDB" id="A0A1S3EKH0"/>
<dbReference type="InterPro" id="IPR003096">
    <property type="entry name" value="SM22_calponin"/>
</dbReference>
<feature type="domain" description="Calponin-homology (CH)" evidence="1">
    <location>
        <begin position="9"/>
        <end position="113"/>
    </location>
</feature>
<protein>
    <submittedName>
        <fullName evidence="3">LIM domain only protein 7-like</fullName>
    </submittedName>
</protein>
<accession>A0A1S3EKH0</accession>
<dbReference type="OrthoDB" id="15627at2759"/>
<dbReference type="Pfam" id="PF00307">
    <property type="entry name" value="CH"/>
    <property type="match status" value="1"/>
</dbReference>
<dbReference type="GeneID" id="105980500"/>
<evidence type="ECO:0000313" key="2">
    <source>
        <dbReference type="Proteomes" id="UP000081671"/>
    </source>
</evidence>
<evidence type="ECO:0000313" key="3">
    <source>
        <dbReference type="RefSeq" id="XP_012864851.1"/>
    </source>
</evidence>
<dbReference type="KEGG" id="dord:105980500"/>
<dbReference type="PROSITE" id="PS50021">
    <property type="entry name" value="CH"/>
    <property type="match status" value="1"/>
</dbReference>
<dbReference type="GO" id="GO:0023051">
    <property type="term" value="P:regulation of signaling"/>
    <property type="evidence" value="ECO:0007669"/>
    <property type="project" value="InterPro"/>
</dbReference>
<dbReference type="InParanoid" id="A0A1S3EKH0"/>
<dbReference type="PANTHER" id="PTHR46767:SF1">
    <property type="entry name" value="LIM DOMAIN ONLY PROTEIN 7"/>
    <property type="match status" value="1"/>
</dbReference>
<name>A0A1S3EKH0_DIPOR</name>